<dbReference type="AlphaFoldDB" id="A0A0E9WSF9"/>
<evidence type="ECO:0000313" key="1">
    <source>
        <dbReference type="EMBL" id="JAH93302.1"/>
    </source>
</evidence>
<reference evidence="1" key="1">
    <citation type="submission" date="2014-11" db="EMBL/GenBank/DDBJ databases">
        <authorList>
            <person name="Amaro Gonzalez C."/>
        </authorList>
    </citation>
    <scope>NUCLEOTIDE SEQUENCE</scope>
</reference>
<protein>
    <submittedName>
        <fullName evidence="1">Uncharacterized protein</fullName>
    </submittedName>
</protein>
<name>A0A0E9WSF9_ANGAN</name>
<accession>A0A0E9WSF9</accession>
<proteinExistence type="predicted"/>
<dbReference type="EMBL" id="GBXM01015275">
    <property type="protein sequence ID" value="JAH93302.1"/>
    <property type="molecule type" value="Transcribed_RNA"/>
</dbReference>
<sequence>MNSYSKERLQPQQVPLLRCVWSHSLGLAGWSPHTSKAFWETSLTKVPFPRVPSFCNPITSRPLVHFLCPSRPHHPLLCKHLDCILL</sequence>
<reference evidence="1" key="2">
    <citation type="journal article" date="2015" name="Fish Shellfish Immunol.">
        <title>Early steps in the European eel (Anguilla anguilla)-Vibrio vulnificus interaction in the gills: Role of the RtxA13 toxin.</title>
        <authorList>
            <person name="Callol A."/>
            <person name="Pajuelo D."/>
            <person name="Ebbesson L."/>
            <person name="Teles M."/>
            <person name="MacKenzie S."/>
            <person name="Amaro C."/>
        </authorList>
    </citation>
    <scope>NUCLEOTIDE SEQUENCE</scope>
</reference>
<organism evidence="1">
    <name type="scientific">Anguilla anguilla</name>
    <name type="common">European freshwater eel</name>
    <name type="synonym">Muraena anguilla</name>
    <dbReference type="NCBI Taxonomy" id="7936"/>
    <lineage>
        <taxon>Eukaryota</taxon>
        <taxon>Metazoa</taxon>
        <taxon>Chordata</taxon>
        <taxon>Craniata</taxon>
        <taxon>Vertebrata</taxon>
        <taxon>Euteleostomi</taxon>
        <taxon>Actinopterygii</taxon>
        <taxon>Neopterygii</taxon>
        <taxon>Teleostei</taxon>
        <taxon>Anguilliformes</taxon>
        <taxon>Anguillidae</taxon>
        <taxon>Anguilla</taxon>
    </lineage>
</organism>